<feature type="transmembrane region" description="Helical" evidence="2">
    <location>
        <begin position="276"/>
        <end position="294"/>
    </location>
</feature>
<feature type="transmembrane region" description="Helical" evidence="2">
    <location>
        <begin position="90"/>
        <end position="107"/>
    </location>
</feature>
<evidence type="ECO:0000256" key="2">
    <source>
        <dbReference type="SAM" id="Phobius"/>
    </source>
</evidence>
<comment type="caution">
    <text evidence="3">The sequence shown here is derived from an EMBL/GenBank/DDBJ whole genome shotgun (WGS) entry which is preliminary data.</text>
</comment>
<evidence type="ECO:0000313" key="3">
    <source>
        <dbReference type="EMBL" id="KAL3801518.1"/>
    </source>
</evidence>
<feature type="transmembrane region" description="Helical" evidence="2">
    <location>
        <begin position="301"/>
        <end position="321"/>
    </location>
</feature>
<dbReference type="EMBL" id="JABMIG020000026">
    <property type="protein sequence ID" value="KAL3801518.1"/>
    <property type="molecule type" value="Genomic_DNA"/>
</dbReference>
<gene>
    <name evidence="3" type="ORF">HJC23_000956</name>
</gene>
<keyword evidence="4" id="KW-1185">Reference proteome</keyword>
<keyword evidence="2" id="KW-0812">Transmembrane</keyword>
<feature type="compositionally biased region" description="Basic residues" evidence="1">
    <location>
        <begin position="405"/>
        <end position="419"/>
    </location>
</feature>
<name>A0ABD3QMK8_9STRA</name>
<keyword evidence="2" id="KW-1133">Transmembrane helix</keyword>
<feature type="transmembrane region" description="Helical" evidence="2">
    <location>
        <begin position="327"/>
        <end position="348"/>
    </location>
</feature>
<feature type="transmembrane region" description="Helical" evidence="2">
    <location>
        <begin position="143"/>
        <end position="160"/>
    </location>
</feature>
<reference evidence="3 4" key="1">
    <citation type="journal article" date="2020" name="G3 (Bethesda)">
        <title>Improved Reference Genome for Cyclotella cryptica CCMP332, a Model for Cell Wall Morphogenesis, Salinity Adaptation, and Lipid Production in Diatoms (Bacillariophyta).</title>
        <authorList>
            <person name="Roberts W.R."/>
            <person name="Downey K.M."/>
            <person name="Ruck E.C."/>
            <person name="Traller J.C."/>
            <person name="Alverson A.J."/>
        </authorList>
    </citation>
    <scope>NUCLEOTIDE SEQUENCE [LARGE SCALE GENOMIC DNA]</scope>
    <source>
        <strain evidence="3 4">CCMP332</strain>
    </source>
</reference>
<feature type="transmembrane region" description="Helical" evidence="2">
    <location>
        <begin position="251"/>
        <end position="270"/>
    </location>
</feature>
<feature type="compositionally biased region" description="Basic and acidic residues" evidence="1">
    <location>
        <begin position="383"/>
        <end position="398"/>
    </location>
</feature>
<feature type="region of interest" description="Disordered" evidence="1">
    <location>
        <begin position="383"/>
        <end position="447"/>
    </location>
</feature>
<keyword evidence="2" id="KW-0472">Membrane</keyword>
<accession>A0ABD3QMK8</accession>
<evidence type="ECO:0000313" key="4">
    <source>
        <dbReference type="Proteomes" id="UP001516023"/>
    </source>
</evidence>
<evidence type="ECO:0008006" key="5">
    <source>
        <dbReference type="Google" id="ProtNLM"/>
    </source>
</evidence>
<feature type="transmembrane region" description="Helical" evidence="2">
    <location>
        <begin position="172"/>
        <end position="194"/>
    </location>
</feature>
<feature type="region of interest" description="Disordered" evidence="1">
    <location>
        <begin position="1"/>
        <end position="21"/>
    </location>
</feature>
<dbReference type="Proteomes" id="UP001516023">
    <property type="component" value="Unassembled WGS sequence"/>
</dbReference>
<protein>
    <recommendedName>
        <fullName evidence="5">Urea transporter</fullName>
    </recommendedName>
</protein>
<proteinExistence type="predicted"/>
<evidence type="ECO:0000256" key="1">
    <source>
        <dbReference type="SAM" id="MobiDB-lite"/>
    </source>
</evidence>
<sequence>MSTNPSSPDCSDDDSVPAIEPDSSRSMIKVFRTIIHFDSIPPFDCNFIHRLLHDLKEGKKIWVQILTLYAAAILTYGCSNDKINRMAMNVQLVIMAVITFVGASPFLSTHLVNTTIGAFVGGHNIIGSVGSMDDVIVVTCTNYVWLFLLSLVVGLIWRFVMNSKWKVLDGFAGRLGTTVFLGMNLVMLTAYGPFGVVGWDRYYYGLTEVLNSAEDSIPLSRAWFEEAELAIGFVIAIIFLGVQSPAPLNNVLIPVLWALLSMFLVIVSGYENAPVLFNGFAVGSYVAMASLQRIPSIGKFVVISVLAAGWGLTLIPFFVGFPGKSGFTAMLGHVTCCLIETIQIWLRIHRKSNEHHRRDTSLEDNNVYPQQDQLRRQHVLDQEAPDSPHNERHFKPKTETSVITKHQRRQQRKLKHLHLHNSSEGEEGTEDPPKHHRAWSAVKAEADDGAWRHSLESRQEWNNLV</sequence>
<feature type="transmembrane region" description="Helical" evidence="2">
    <location>
        <begin position="61"/>
        <end position="78"/>
    </location>
</feature>
<feature type="transmembrane region" description="Helical" evidence="2">
    <location>
        <begin position="222"/>
        <end position="242"/>
    </location>
</feature>
<organism evidence="3 4">
    <name type="scientific">Cyclotella cryptica</name>
    <dbReference type="NCBI Taxonomy" id="29204"/>
    <lineage>
        <taxon>Eukaryota</taxon>
        <taxon>Sar</taxon>
        <taxon>Stramenopiles</taxon>
        <taxon>Ochrophyta</taxon>
        <taxon>Bacillariophyta</taxon>
        <taxon>Coscinodiscophyceae</taxon>
        <taxon>Thalassiosirophycidae</taxon>
        <taxon>Stephanodiscales</taxon>
        <taxon>Stephanodiscaceae</taxon>
        <taxon>Cyclotella</taxon>
    </lineage>
</organism>
<dbReference type="AlphaFoldDB" id="A0ABD3QMK8"/>